<dbReference type="Proteomes" id="UP001141327">
    <property type="component" value="Unassembled WGS sequence"/>
</dbReference>
<proteinExistence type="predicted"/>
<comment type="caution">
    <text evidence="1">The sequence shown here is derived from an EMBL/GenBank/DDBJ whole genome shotgun (WGS) entry which is preliminary data.</text>
</comment>
<keyword evidence="2" id="KW-1185">Reference proteome</keyword>
<reference evidence="1" key="1">
    <citation type="journal article" date="2022" name="bioRxiv">
        <title>Genomics of Preaxostyla Flagellates Illuminates Evolutionary Transitions and the Path Towards Mitochondrial Loss.</title>
        <authorList>
            <person name="Novak L.V.F."/>
            <person name="Treitli S.C."/>
            <person name="Pyrih J."/>
            <person name="Halakuc P."/>
            <person name="Pipaliya S.V."/>
            <person name="Vacek V."/>
            <person name="Brzon O."/>
            <person name="Soukal P."/>
            <person name="Eme L."/>
            <person name="Dacks J.B."/>
            <person name="Karnkowska A."/>
            <person name="Elias M."/>
            <person name="Hampl V."/>
        </authorList>
    </citation>
    <scope>NUCLEOTIDE SEQUENCE</scope>
    <source>
        <strain evidence="1">RCP-MX</strain>
    </source>
</reference>
<protein>
    <submittedName>
        <fullName evidence="1">Uncharacterized protein</fullName>
    </submittedName>
</protein>
<name>A0ABQ8UGF6_9EUKA</name>
<dbReference type="EMBL" id="JAPMOS010000090">
    <property type="protein sequence ID" value="KAJ4455895.1"/>
    <property type="molecule type" value="Genomic_DNA"/>
</dbReference>
<sequence>MLGEVLGTASTAIDELEADGLPQHQIPNVSVTWAPEIAGRRYQTLLVSAHQFSSALFSLFTNGTATSLARFSLVGPRSVEVATLTQLTDSIALLATTLSLNEPQFGVQIAQGLFESGPVSFERVIILDFITSFQLYPSSTPPPSEAPYLWHLKTGVYQEIPELPVPFLPLPVTVNGLGAAILTKCEILRCPGAIYFSLLPDGVLTAEALFAFEPILRAAGVWEHALVAADKQLHTHTPSADRPVTSSPLYSLYKATIGLARKLGGNIIYV</sequence>
<gene>
    <name evidence="1" type="ORF">PAPYR_9109</name>
</gene>
<evidence type="ECO:0000313" key="1">
    <source>
        <dbReference type="EMBL" id="KAJ4455895.1"/>
    </source>
</evidence>
<accession>A0ABQ8UGF6</accession>
<organism evidence="1 2">
    <name type="scientific">Paratrimastix pyriformis</name>
    <dbReference type="NCBI Taxonomy" id="342808"/>
    <lineage>
        <taxon>Eukaryota</taxon>
        <taxon>Metamonada</taxon>
        <taxon>Preaxostyla</taxon>
        <taxon>Paratrimastigidae</taxon>
        <taxon>Paratrimastix</taxon>
    </lineage>
</organism>
<evidence type="ECO:0000313" key="2">
    <source>
        <dbReference type="Proteomes" id="UP001141327"/>
    </source>
</evidence>